<gene>
    <name evidence="9" type="ORF">P5673_017243</name>
</gene>
<dbReference type="GO" id="GO:0005765">
    <property type="term" value="C:lysosomal membrane"/>
    <property type="evidence" value="ECO:0007669"/>
    <property type="project" value="UniProtKB-SubCell"/>
</dbReference>
<keyword evidence="5 7" id="KW-1133">Transmembrane helix</keyword>
<feature type="transmembrane region" description="Helical" evidence="7">
    <location>
        <begin position="490"/>
        <end position="509"/>
    </location>
</feature>
<evidence type="ECO:0000256" key="5">
    <source>
        <dbReference type="ARBA" id="ARBA00022989"/>
    </source>
</evidence>
<protein>
    <recommendedName>
        <fullName evidence="7">Battenin</fullName>
    </recommendedName>
</protein>
<feature type="transmembrane region" description="Helical" evidence="7">
    <location>
        <begin position="465"/>
        <end position="484"/>
    </location>
</feature>
<name>A0AAD9V4B8_ACRCE</name>
<comment type="similarity">
    <text evidence="2 7">Belongs to the battenin family.</text>
</comment>
<keyword evidence="7" id="KW-0458">Lysosome</keyword>
<evidence type="ECO:0000256" key="6">
    <source>
        <dbReference type="ARBA" id="ARBA00023136"/>
    </source>
</evidence>
<proteinExistence type="inferred from homology"/>
<dbReference type="SUPFAM" id="SSF103473">
    <property type="entry name" value="MFS general substrate transporter"/>
    <property type="match status" value="1"/>
</dbReference>
<feature type="transmembrane region" description="Helical" evidence="7">
    <location>
        <begin position="297"/>
        <end position="319"/>
    </location>
</feature>
<feature type="transmembrane region" description="Helical" evidence="7">
    <location>
        <begin position="178"/>
        <end position="196"/>
    </location>
</feature>
<feature type="transmembrane region" description="Helical" evidence="7">
    <location>
        <begin position="395"/>
        <end position="418"/>
    </location>
</feature>
<reference evidence="9" key="2">
    <citation type="journal article" date="2023" name="Science">
        <title>Genomic signatures of disease resistance in endangered staghorn corals.</title>
        <authorList>
            <person name="Vollmer S.V."/>
            <person name="Selwyn J.D."/>
            <person name="Despard B.A."/>
            <person name="Roesel C.L."/>
        </authorList>
    </citation>
    <scope>NUCLEOTIDE SEQUENCE</scope>
    <source>
        <strain evidence="9">K2</strain>
    </source>
</reference>
<organism evidence="9 10">
    <name type="scientific">Acropora cervicornis</name>
    <name type="common">Staghorn coral</name>
    <dbReference type="NCBI Taxonomy" id="6130"/>
    <lineage>
        <taxon>Eukaryota</taxon>
        <taxon>Metazoa</taxon>
        <taxon>Cnidaria</taxon>
        <taxon>Anthozoa</taxon>
        <taxon>Hexacorallia</taxon>
        <taxon>Scleractinia</taxon>
        <taxon>Astrocoeniina</taxon>
        <taxon>Acroporidae</taxon>
        <taxon>Acropora</taxon>
    </lineage>
</organism>
<dbReference type="Pfam" id="PF02487">
    <property type="entry name" value="CLN3"/>
    <property type="match status" value="1"/>
</dbReference>
<evidence type="ECO:0000256" key="7">
    <source>
        <dbReference type="RuleBase" id="RU361113"/>
    </source>
</evidence>
<reference evidence="9" key="1">
    <citation type="journal article" date="2023" name="G3 (Bethesda)">
        <title>Whole genome assembly and annotation of the endangered Caribbean coral Acropora cervicornis.</title>
        <authorList>
            <person name="Selwyn J.D."/>
            <person name="Vollmer S.V."/>
        </authorList>
    </citation>
    <scope>NUCLEOTIDE SEQUENCE</scope>
    <source>
        <strain evidence="9">K2</strain>
    </source>
</reference>
<keyword evidence="4 7" id="KW-0812">Transmembrane</keyword>
<feature type="transmembrane region" description="Helical" evidence="7">
    <location>
        <begin position="202"/>
        <end position="228"/>
    </location>
</feature>
<feature type="transmembrane region" description="Helical" evidence="7">
    <location>
        <begin position="240"/>
        <end position="259"/>
    </location>
</feature>
<feature type="transmembrane region" description="Helical" evidence="7">
    <location>
        <begin position="529"/>
        <end position="547"/>
    </location>
</feature>
<dbReference type="GO" id="GO:0012505">
    <property type="term" value="C:endomembrane system"/>
    <property type="evidence" value="ECO:0007669"/>
    <property type="project" value="UniProtKB-SubCell"/>
</dbReference>
<evidence type="ECO:0000256" key="8">
    <source>
        <dbReference type="SAM" id="MobiDB-lite"/>
    </source>
</evidence>
<evidence type="ECO:0000256" key="3">
    <source>
        <dbReference type="ARBA" id="ARBA00022448"/>
    </source>
</evidence>
<keyword evidence="6 7" id="KW-0472">Membrane</keyword>
<dbReference type="GO" id="GO:0051453">
    <property type="term" value="P:regulation of intracellular pH"/>
    <property type="evidence" value="ECO:0007669"/>
    <property type="project" value="TreeGrafter"/>
</dbReference>
<comment type="subcellular location">
    <subcellularLocation>
        <location evidence="1">Endomembrane system</location>
        <topology evidence="1">Multi-pass membrane protein</topology>
    </subcellularLocation>
    <subcellularLocation>
        <location evidence="7">Lysosome membrane</location>
        <topology evidence="7">Multi-pass membrane protein</topology>
    </subcellularLocation>
</comment>
<keyword evidence="10" id="KW-1185">Reference proteome</keyword>
<evidence type="ECO:0000256" key="2">
    <source>
        <dbReference type="ARBA" id="ARBA00007467"/>
    </source>
</evidence>
<comment type="caution">
    <text evidence="9">The sequence shown here is derived from an EMBL/GenBank/DDBJ whole genome shotgun (WGS) entry which is preliminary data.</text>
</comment>
<feature type="transmembrane region" description="Helical" evidence="7">
    <location>
        <begin position="430"/>
        <end position="453"/>
    </location>
</feature>
<dbReference type="EMBL" id="JARQWQ010000037">
    <property type="protein sequence ID" value="KAK2560255.1"/>
    <property type="molecule type" value="Genomic_DNA"/>
</dbReference>
<evidence type="ECO:0000313" key="9">
    <source>
        <dbReference type="EMBL" id="KAK2560255.1"/>
    </source>
</evidence>
<dbReference type="PANTHER" id="PTHR10981">
    <property type="entry name" value="BATTENIN"/>
    <property type="match status" value="1"/>
</dbReference>
<evidence type="ECO:0000256" key="4">
    <source>
        <dbReference type="ARBA" id="ARBA00022692"/>
    </source>
</evidence>
<dbReference type="Proteomes" id="UP001249851">
    <property type="component" value="Unassembled WGS sequence"/>
</dbReference>
<feature type="transmembrane region" description="Helical" evidence="7">
    <location>
        <begin position="265"/>
        <end position="285"/>
    </location>
</feature>
<dbReference type="PRINTS" id="PR01315">
    <property type="entry name" value="BATTENIN"/>
</dbReference>
<dbReference type="PANTHER" id="PTHR10981:SF0">
    <property type="entry name" value="BATTENIN"/>
    <property type="match status" value="1"/>
</dbReference>
<dbReference type="InterPro" id="IPR003492">
    <property type="entry name" value="Battenin_disease_Cln3"/>
</dbReference>
<evidence type="ECO:0000256" key="1">
    <source>
        <dbReference type="ARBA" id="ARBA00004127"/>
    </source>
</evidence>
<feature type="transmembrane region" description="Helical" evidence="7">
    <location>
        <begin position="325"/>
        <end position="344"/>
    </location>
</feature>
<dbReference type="AlphaFoldDB" id="A0AAD9V4B8"/>
<evidence type="ECO:0000313" key="10">
    <source>
        <dbReference type="Proteomes" id="UP001249851"/>
    </source>
</evidence>
<accession>A0AAD9V4B8</accession>
<dbReference type="InterPro" id="IPR036259">
    <property type="entry name" value="MFS_trans_sf"/>
</dbReference>
<keyword evidence="3" id="KW-0813">Transport</keyword>
<sequence>MSGPSENRNTRGSANASNAPWTVTTMDFSIMVVLNPNNQQKPSTEPLKRQMPHHVSVFVSRSYASPSCTPVDLISDCLQGNGGLSDKIREKSHPTSYTDVPYSPIEAENDEVQPKLLCADMTRLVWKSQVPFMALFTSSFSKHLLVGGVLQELTLLTMKQLEDSFTNLSEKKVERRTVLAFVAIGFLVDIFFYTNLSSSQDILQGTVIPTCFVFLSSTGPACLASALYPYFFQKIPVPMASCVIFVVSIAGMLITSIIQEPKLKLIGVCLVSFGYGSLDTIFYPLSVFYGKATVDSYIIGGGIAIIVAPSIYLGLTTLVCLSPEVTHLLLALLWILFPIAYKGMDGLSDKIREKSHPTTYTEVPYSPIEAENDEVQAKLLCTDMTRLVWKSQVPFMALFTSSFSKQLLVGGVVTTLAFEKTSVAPRNQYLFYMLALGCGDILGRAYLGILSTCGIENKFRIQKTWILAFGNLCLLVGMIFVSWFRLFSSFYSVFAVVLVNSFVYGVVCVNSFHNAGEGLTVPEKRFCRALVVGAVWLSNTAVSLIGWDTEVTLRRQCLAFNPEVVCYTRTMTKWNPSEVCVSFR</sequence>
<feature type="region of interest" description="Disordered" evidence="8">
    <location>
        <begin position="1"/>
        <end position="20"/>
    </location>
</feature>